<evidence type="ECO:0000256" key="3">
    <source>
        <dbReference type="ARBA" id="ARBA00022692"/>
    </source>
</evidence>
<evidence type="ECO:0000256" key="2">
    <source>
        <dbReference type="ARBA" id="ARBA00006510"/>
    </source>
</evidence>
<feature type="compositionally biased region" description="Low complexity" evidence="7">
    <location>
        <begin position="908"/>
        <end position="923"/>
    </location>
</feature>
<accession>A0AAJ7T1C2</accession>
<dbReference type="CTD" id="342125"/>
<feature type="domain" description="TMC" evidence="8">
    <location>
        <begin position="623"/>
        <end position="738"/>
    </location>
</feature>
<dbReference type="PANTHER" id="PTHR23302:SF35">
    <property type="entry name" value="TRANSMEMBRANE CHANNEL-LIKE PROTEIN 3"/>
    <property type="match status" value="1"/>
</dbReference>
<protein>
    <recommendedName>
        <fullName evidence="6">Transmembrane channel-like protein</fullName>
    </recommendedName>
</protein>
<feature type="compositionally biased region" description="Basic residues" evidence="7">
    <location>
        <begin position="1198"/>
        <end position="1209"/>
    </location>
</feature>
<feature type="transmembrane region" description="Helical" evidence="6">
    <location>
        <begin position="800"/>
        <end position="824"/>
    </location>
</feature>
<dbReference type="GO" id="GO:0005886">
    <property type="term" value="C:plasma membrane"/>
    <property type="evidence" value="ECO:0007669"/>
    <property type="project" value="InterPro"/>
</dbReference>
<dbReference type="PANTHER" id="PTHR23302">
    <property type="entry name" value="TRANSMEMBRANE CHANNEL-RELATED"/>
    <property type="match status" value="1"/>
</dbReference>
<evidence type="ECO:0000259" key="8">
    <source>
        <dbReference type="Pfam" id="PF07810"/>
    </source>
</evidence>
<evidence type="ECO:0000256" key="4">
    <source>
        <dbReference type="ARBA" id="ARBA00022989"/>
    </source>
</evidence>
<evidence type="ECO:0000256" key="7">
    <source>
        <dbReference type="SAM" id="MobiDB-lite"/>
    </source>
</evidence>
<feature type="compositionally biased region" description="Low complexity" evidence="7">
    <location>
        <begin position="1324"/>
        <end position="1345"/>
    </location>
</feature>
<evidence type="ECO:0000256" key="1">
    <source>
        <dbReference type="ARBA" id="ARBA00004141"/>
    </source>
</evidence>
<feature type="transmembrane region" description="Helical" evidence="6">
    <location>
        <begin position="326"/>
        <end position="351"/>
    </location>
</feature>
<sequence length="1488" mass="164249">MPEARNARMTRAARRQKTVRKKSVSLRLLAAYEDDHDGRGSDDDGGLGDTQAEWSDQEEIMQNIQIQKDIIANIRCRPWPMKQKLKVLKQARQIVEKYEGRLTKTRGYQAAGVALFRKFQRCLYNFISLFIPWEMRIKKIESHFGSGVASYFIFLRWLFGINIVLTVMTVAFLVLPELLAGEPFGTTKSKRIPSDQMNTAQDLDTIWSLGGYLQYSVLFYGYYGNDRKLGRSGYRLPLAYFLVGMAVFAYSFVALLRKMAKNSRQSLSSASDENFTFCWKVFCAWDYLIGNQETAESKVAAIATTIRESILEEQEKKKSENRTLRVFLRILANILVLLCLAGSIYIIYFVVDRSQKLEQMKDELTLWEKNEVSVVVSLITMLAPSAFEIIATLEQYHPRTTLRFQLARVLVLYLGNLYSLIIALLDKVNIMSAMVNGTEKNAPDRTVRLGGDTPFVIPSHNSTTIAPALTSSSSPSSPGTAVDLGQLTNSTFDLVTTATTAATTTAAATVAAAATAAVNLTSALVSTFLANLTAITTSSSFSSSSPSWNNTTPGPHDSVVEGLRGGTEATALNLTVVAARVVAAVVDWANRTSALALSSTGNKPGSNTTTEMSYSSKSSENQCWETYVGQEMLKLSIIDMIFTVASVLLIDFFRGLFVRFCSDCWCWDLESKFPEYGEFKIAENVLHLVYNQGMIWMGAFFSPILPTFNVLKLIGLMYLRSWAVLTCNVPHQQVFRASRSNNFYLAMLLFMLFLCMLPTIFSIVRYRPSSGCGPFSGQEKIYDIVSDTIKTEFPSWFNSVVSYVTTPVVILPALLLLFMLIYYLQSIARSLKVTNNDLRLQLQYERTEDKKKVFQMAAARLQEGGERSSPTHESQSRGSSAPSSPTQEMLFIPSAESTPDMPRSHGHPAPVTGVAAPRPAGPAAGNGGGGGGGGASAGARRGDSTPELAARPRGGHGQALARTPAGRRRAVVGFRREDSISEAAAAVAASAGGGVRPKAVAPMSRGAHPAKASHSTPEMARCRTSEAHAVESVRPRPPRSHAHAVPHPERPLEARRPQVVTREPGRRPGAFFRPPPAGMEWLGPGPAGYLMRMPGGMYVSERHGDPYLQETELLLPISRKAQRILGYYPGEPVQRGVRYASPRTRVVPRLLPPHLEAKCYRSRHGPPPGAVHAASPREKRRRSTRDFHGAEERPPSRDHHHHHHHHHQQHQQQQQQPHYYQQPSQQQQQQQHRHRRRMESMRAARFYIGEGNRSRYSDEEEEYEDEGNPRAGMSRVQTRVFTAETHRAPEGDLLLPDPDDLRWPSPPPPPASPPHPLPPPPAQPQQQPLQQQQGPPQQHQQQQQQAESGRRSHTSASSRESSRGQRQGGDARSLPPPTAPAALTAAHPSESDMSNASSSDQQHSGGTDQYLHIHPHPERRSHAAAHASDAAKRARPRVSGGGEEEAERASVKTSSGGRSDKSQRRAGPSVEETAGAGKKATDLVCSNV</sequence>
<organism evidence="9 10">
    <name type="scientific">Petromyzon marinus</name>
    <name type="common">Sea lamprey</name>
    <dbReference type="NCBI Taxonomy" id="7757"/>
    <lineage>
        <taxon>Eukaryota</taxon>
        <taxon>Metazoa</taxon>
        <taxon>Chordata</taxon>
        <taxon>Craniata</taxon>
        <taxon>Vertebrata</taxon>
        <taxon>Cyclostomata</taxon>
        <taxon>Hyperoartia</taxon>
        <taxon>Petromyzontiformes</taxon>
        <taxon>Petromyzontidae</taxon>
        <taxon>Petromyzon</taxon>
    </lineage>
</organism>
<dbReference type="KEGG" id="pmrn:116941797"/>
<feature type="compositionally biased region" description="Low complexity" evidence="7">
    <location>
        <begin position="1210"/>
        <end position="1230"/>
    </location>
</feature>
<keyword evidence="3 6" id="KW-0812">Transmembrane</keyword>
<feature type="region of interest" description="Disordered" evidence="7">
    <location>
        <begin position="1158"/>
        <end position="1488"/>
    </location>
</feature>
<comment type="subcellular location">
    <subcellularLocation>
        <location evidence="1 6">Membrane</location>
        <topology evidence="1 6">Multi-pass membrane protein</topology>
    </subcellularLocation>
</comment>
<feature type="transmembrane region" description="Helical" evidence="6">
    <location>
        <begin position="371"/>
        <end position="393"/>
    </location>
</feature>
<evidence type="ECO:0000256" key="5">
    <source>
        <dbReference type="ARBA" id="ARBA00023136"/>
    </source>
</evidence>
<feature type="transmembrane region" description="Helical" evidence="6">
    <location>
        <begin position="405"/>
        <end position="425"/>
    </location>
</feature>
<feature type="compositionally biased region" description="Gly residues" evidence="7">
    <location>
        <begin position="924"/>
        <end position="936"/>
    </location>
</feature>
<feature type="transmembrane region" description="Helical" evidence="6">
    <location>
        <begin position="148"/>
        <end position="175"/>
    </location>
</feature>
<dbReference type="RefSeq" id="XP_032809054.1">
    <property type="nucleotide sequence ID" value="XM_032953163.1"/>
</dbReference>
<dbReference type="Proteomes" id="UP001318040">
    <property type="component" value="Chromosome 1"/>
</dbReference>
<gene>
    <name evidence="10" type="primary">TMC3</name>
</gene>
<evidence type="ECO:0000313" key="10">
    <source>
        <dbReference type="RefSeq" id="XP_032809054.1"/>
    </source>
</evidence>
<dbReference type="Pfam" id="PF07810">
    <property type="entry name" value="TMC"/>
    <property type="match status" value="1"/>
</dbReference>
<keyword evidence="4 6" id="KW-1133">Transmembrane helix</keyword>
<keyword evidence="9" id="KW-1185">Reference proteome</keyword>
<keyword evidence="5 6" id="KW-0472">Membrane</keyword>
<feature type="compositionally biased region" description="Basic and acidic residues" evidence="7">
    <location>
        <begin position="1046"/>
        <end position="1055"/>
    </location>
</feature>
<feature type="region of interest" description="Disordered" evidence="7">
    <location>
        <begin position="861"/>
        <end position="968"/>
    </location>
</feature>
<dbReference type="InterPro" id="IPR038900">
    <property type="entry name" value="TMC"/>
</dbReference>
<dbReference type="GO" id="GO:0008381">
    <property type="term" value="F:mechanosensitive monoatomic ion channel activity"/>
    <property type="evidence" value="ECO:0007669"/>
    <property type="project" value="TreeGrafter"/>
</dbReference>
<feature type="transmembrane region" description="Helical" evidence="6">
    <location>
        <begin position="743"/>
        <end position="764"/>
    </location>
</feature>
<feature type="compositionally biased region" description="Low complexity" evidence="7">
    <location>
        <begin position="1380"/>
        <end position="1399"/>
    </location>
</feature>
<feature type="region of interest" description="Disordered" evidence="7">
    <location>
        <begin position="1030"/>
        <end position="1055"/>
    </location>
</feature>
<proteinExistence type="inferred from homology"/>
<name>A0AAJ7T1C2_PETMA</name>
<feature type="region of interest" description="Disordered" evidence="7">
    <location>
        <begin position="1"/>
        <end position="23"/>
    </location>
</feature>
<feature type="transmembrane region" description="Helical" evidence="6">
    <location>
        <begin position="693"/>
        <end position="711"/>
    </location>
</feature>
<feature type="compositionally biased region" description="Basic and acidic residues" evidence="7">
    <location>
        <begin position="1184"/>
        <end position="1197"/>
    </location>
</feature>
<comment type="similarity">
    <text evidence="2 6">Belongs to the TMC family.</text>
</comment>
<dbReference type="InterPro" id="IPR012496">
    <property type="entry name" value="TMC_dom"/>
</dbReference>
<evidence type="ECO:0000313" key="9">
    <source>
        <dbReference type="Proteomes" id="UP001318040"/>
    </source>
</evidence>
<evidence type="ECO:0000256" key="6">
    <source>
        <dbReference type="RuleBase" id="RU310713"/>
    </source>
</evidence>
<feature type="compositionally biased region" description="Pro residues" evidence="7">
    <location>
        <begin position="1304"/>
        <end position="1323"/>
    </location>
</feature>
<reference evidence="10" key="1">
    <citation type="submission" date="2025-08" db="UniProtKB">
        <authorList>
            <consortium name="RefSeq"/>
        </authorList>
    </citation>
    <scope>IDENTIFICATION</scope>
    <source>
        <tissue evidence="10">Sperm</tissue>
    </source>
</reference>
<feature type="transmembrane region" description="Helical" evidence="6">
    <location>
        <begin position="238"/>
        <end position="256"/>
    </location>
</feature>
<feature type="compositionally biased region" description="Basic residues" evidence="7">
    <location>
        <begin position="11"/>
        <end position="23"/>
    </location>
</feature>